<evidence type="ECO:0000256" key="6">
    <source>
        <dbReference type="ARBA" id="ARBA00023170"/>
    </source>
</evidence>
<dbReference type="PANTHER" id="PTHR45695:SF34">
    <property type="entry name" value="GALANIN RECEPTOR 2B-LIKE"/>
    <property type="match status" value="1"/>
</dbReference>
<reference evidence="9" key="1">
    <citation type="submission" date="2023-08" db="EMBL/GenBank/DDBJ databases">
        <authorList>
            <person name="Alioto T."/>
            <person name="Alioto T."/>
            <person name="Gomez Garrido J."/>
        </authorList>
    </citation>
    <scope>NUCLEOTIDE SEQUENCE</scope>
</reference>
<evidence type="ECO:0000313" key="9">
    <source>
        <dbReference type="EMBL" id="CAI9728833.1"/>
    </source>
</evidence>
<evidence type="ECO:0000256" key="7">
    <source>
        <dbReference type="ARBA" id="ARBA00023224"/>
    </source>
</evidence>
<evidence type="ECO:0000313" key="10">
    <source>
        <dbReference type="Proteomes" id="UP001162480"/>
    </source>
</evidence>
<keyword evidence="5 8" id="KW-0472">Membrane</keyword>
<dbReference type="Proteomes" id="UP001162480">
    <property type="component" value="Chromosome 10"/>
</dbReference>
<comment type="subcellular location">
    <subcellularLocation>
        <location evidence="1">Membrane</location>
        <topology evidence="1">Multi-pass membrane protein</topology>
    </subcellularLocation>
</comment>
<evidence type="ECO:0000256" key="4">
    <source>
        <dbReference type="ARBA" id="ARBA00023040"/>
    </source>
</evidence>
<keyword evidence="6" id="KW-0675">Receptor</keyword>
<evidence type="ECO:0000256" key="3">
    <source>
        <dbReference type="ARBA" id="ARBA00022989"/>
    </source>
</evidence>
<dbReference type="Pfam" id="PF00001">
    <property type="entry name" value="7tm_1"/>
    <property type="match status" value="1"/>
</dbReference>
<evidence type="ECO:0000256" key="1">
    <source>
        <dbReference type="ARBA" id="ARBA00004141"/>
    </source>
</evidence>
<keyword evidence="10" id="KW-1185">Reference proteome</keyword>
<dbReference type="EMBL" id="OX597823">
    <property type="protein sequence ID" value="CAI9728833.1"/>
    <property type="molecule type" value="Genomic_DNA"/>
</dbReference>
<protein>
    <submittedName>
        <fullName evidence="9">2-like peptide receptor</fullName>
    </submittedName>
</protein>
<evidence type="ECO:0000256" key="5">
    <source>
        <dbReference type="ARBA" id="ARBA00023136"/>
    </source>
</evidence>
<keyword evidence="2 8" id="KW-0812">Transmembrane</keyword>
<organism evidence="9 10">
    <name type="scientific">Octopus vulgaris</name>
    <name type="common">Common octopus</name>
    <dbReference type="NCBI Taxonomy" id="6645"/>
    <lineage>
        <taxon>Eukaryota</taxon>
        <taxon>Metazoa</taxon>
        <taxon>Spiralia</taxon>
        <taxon>Lophotrochozoa</taxon>
        <taxon>Mollusca</taxon>
        <taxon>Cephalopoda</taxon>
        <taxon>Coleoidea</taxon>
        <taxon>Octopodiformes</taxon>
        <taxon>Octopoda</taxon>
        <taxon>Incirrata</taxon>
        <taxon>Octopodidae</taxon>
        <taxon>Octopus</taxon>
    </lineage>
</organism>
<evidence type="ECO:0000256" key="2">
    <source>
        <dbReference type="ARBA" id="ARBA00022692"/>
    </source>
</evidence>
<evidence type="ECO:0000256" key="8">
    <source>
        <dbReference type="SAM" id="Phobius"/>
    </source>
</evidence>
<proteinExistence type="predicted"/>
<keyword evidence="7" id="KW-0807">Transducer</keyword>
<name>A0AA36B7G7_OCTVU</name>
<feature type="transmembrane region" description="Helical" evidence="8">
    <location>
        <begin position="52"/>
        <end position="78"/>
    </location>
</feature>
<keyword evidence="3 8" id="KW-1133">Transmembrane helix</keyword>
<feature type="transmembrane region" description="Helical" evidence="8">
    <location>
        <begin position="90"/>
        <end position="110"/>
    </location>
</feature>
<feature type="transmembrane region" description="Helical" evidence="8">
    <location>
        <begin position="130"/>
        <end position="148"/>
    </location>
</feature>
<dbReference type="GO" id="GO:0005886">
    <property type="term" value="C:plasma membrane"/>
    <property type="evidence" value="ECO:0007669"/>
    <property type="project" value="TreeGrafter"/>
</dbReference>
<dbReference type="GO" id="GO:0004930">
    <property type="term" value="F:G protein-coupled receptor activity"/>
    <property type="evidence" value="ECO:0007669"/>
    <property type="project" value="UniProtKB-KW"/>
</dbReference>
<keyword evidence="4" id="KW-0297">G-protein coupled receptor</keyword>
<dbReference type="PRINTS" id="PR00237">
    <property type="entry name" value="GPCRRHODOPSN"/>
</dbReference>
<dbReference type="AlphaFoldDB" id="A0AA36B7G7"/>
<accession>A0AA36B7G7</accession>
<dbReference type="SUPFAM" id="SSF81321">
    <property type="entry name" value="Family A G protein-coupled receptor-like"/>
    <property type="match status" value="1"/>
</dbReference>
<sequence length="181" mass="20547">MVHSFLYNDSSEDVGLKFKDYIYVDGTEDMDRIYYPGKIENLRKPWIQEPHFILTVIVYSICFIVGLIGNGLVVFAMCADKKNRSVTTSFLVSLALADLLFLMVCVPYEVTKSSIAHWSTGIFLCKFTGFIEMLTAVGSIFNLTAVSIESYVNNPARIDITSLPREIDVLFLPFYNIDRQL</sequence>
<gene>
    <name evidence="9" type="ORF">OCTVUL_1B013415</name>
</gene>
<dbReference type="InterPro" id="IPR000276">
    <property type="entry name" value="GPCR_Rhodpsn"/>
</dbReference>
<dbReference type="Gene3D" id="1.20.1070.10">
    <property type="entry name" value="Rhodopsin 7-helix transmembrane proteins"/>
    <property type="match status" value="1"/>
</dbReference>
<dbReference type="PANTHER" id="PTHR45695">
    <property type="entry name" value="LEUCOKININ RECEPTOR-RELATED"/>
    <property type="match status" value="1"/>
</dbReference>